<protein>
    <submittedName>
        <fullName evidence="1">Uncharacterized protein</fullName>
    </submittedName>
</protein>
<evidence type="ECO:0000313" key="1">
    <source>
        <dbReference type="EMBL" id="OAH57932.1"/>
    </source>
</evidence>
<accession>A0A177KX51</accession>
<dbReference type="Proteomes" id="UP000077271">
    <property type="component" value="Unassembled WGS sequence"/>
</dbReference>
<name>A0A177KX51_9BACI</name>
<comment type="caution">
    <text evidence="1">The sequence shown here is derived from an EMBL/GenBank/DDBJ whole genome shotgun (WGS) entry which is preliminary data.</text>
</comment>
<dbReference type="SUPFAM" id="SSF54001">
    <property type="entry name" value="Cysteine proteinases"/>
    <property type="match status" value="1"/>
</dbReference>
<dbReference type="InterPro" id="IPR024453">
    <property type="entry name" value="Peptidase_C92"/>
</dbReference>
<dbReference type="OrthoDB" id="2843884at2"/>
<dbReference type="Pfam" id="PF05708">
    <property type="entry name" value="Peptidase_C92"/>
    <property type="match status" value="1"/>
</dbReference>
<dbReference type="RefSeq" id="WP_018392765.1">
    <property type="nucleotide sequence ID" value="NZ_LQWZ01000012.1"/>
</dbReference>
<sequence length="197" mass="22887">MGTRKFQGIYQLHYEEAMDKIQTGDLLFCSGSSLVSEFIKKASNSFMSHVAFLFEWNDRVLVFESVESMGVRIVPLLHYMTNYKNTGKKYNGGLFIARHEKLIDSYFDRTLLKNMIGTGIDSLNRSYDQTEIIRILTRIKLGIGKHKEDNYEYICSEFVDHCFQQIGVRFPRTMEGFIYPEHIAADSNVYPMFEIVS</sequence>
<dbReference type="InterPro" id="IPR038765">
    <property type="entry name" value="Papain-like_cys_pep_sf"/>
</dbReference>
<dbReference type="AlphaFoldDB" id="A0A177KX51"/>
<proteinExistence type="predicted"/>
<evidence type="ECO:0000313" key="2">
    <source>
        <dbReference type="Proteomes" id="UP000077271"/>
    </source>
</evidence>
<dbReference type="Gene3D" id="3.90.1720.10">
    <property type="entry name" value="endopeptidase domain like (from Nostoc punctiforme)"/>
    <property type="match status" value="1"/>
</dbReference>
<gene>
    <name evidence="1" type="ORF">AWH48_02695</name>
</gene>
<organism evidence="1 2">
    <name type="scientific">Domibacillus aminovorans</name>
    <dbReference type="NCBI Taxonomy" id="29332"/>
    <lineage>
        <taxon>Bacteria</taxon>
        <taxon>Bacillati</taxon>
        <taxon>Bacillota</taxon>
        <taxon>Bacilli</taxon>
        <taxon>Bacillales</taxon>
        <taxon>Bacillaceae</taxon>
        <taxon>Domibacillus</taxon>
    </lineage>
</organism>
<reference evidence="1 2" key="1">
    <citation type="submission" date="2016-01" db="EMBL/GenBank/DDBJ databases">
        <title>Investigation of taxonomic status of Bacillus aminovorans.</title>
        <authorList>
            <person name="Verma A."/>
            <person name="Pal Y."/>
            <person name="Krishnamurthi S."/>
        </authorList>
    </citation>
    <scope>NUCLEOTIDE SEQUENCE [LARGE SCALE GENOMIC DNA]</scope>
    <source>
        <strain evidence="1 2">DSM 4337</strain>
    </source>
</reference>
<dbReference type="EMBL" id="LQWZ01000012">
    <property type="protein sequence ID" value="OAH57932.1"/>
    <property type="molecule type" value="Genomic_DNA"/>
</dbReference>